<dbReference type="Pfam" id="PF13711">
    <property type="entry name" value="DUF4160"/>
    <property type="match status" value="1"/>
</dbReference>
<accession>A0A2W4TL58</accession>
<evidence type="ECO:0000313" key="1">
    <source>
        <dbReference type="EMBL" id="PZN83127.1"/>
    </source>
</evidence>
<dbReference type="Proteomes" id="UP000249396">
    <property type="component" value="Unassembled WGS sequence"/>
</dbReference>
<protein>
    <recommendedName>
        <fullName evidence="3">DUF4160 domain-containing protein</fullName>
    </recommendedName>
</protein>
<dbReference type="InterPro" id="IPR025427">
    <property type="entry name" value="DUF4160"/>
</dbReference>
<evidence type="ECO:0008006" key="3">
    <source>
        <dbReference type="Google" id="ProtNLM"/>
    </source>
</evidence>
<name>A0A2W4TL58_9GAMM</name>
<organism evidence="1 2">
    <name type="scientific">Candidatus Methylumidiphilus alinenensis</name>
    <dbReference type="NCBI Taxonomy" id="2202197"/>
    <lineage>
        <taxon>Bacteria</taxon>
        <taxon>Pseudomonadati</taxon>
        <taxon>Pseudomonadota</taxon>
        <taxon>Gammaproteobacteria</taxon>
        <taxon>Methylococcales</taxon>
        <taxon>Candidatus Methylumidiphilus</taxon>
    </lineage>
</organism>
<gene>
    <name evidence="1" type="ORF">DM484_05215</name>
</gene>
<reference evidence="1 2" key="1">
    <citation type="journal article" date="2018" name="Aquat. Microb. Ecol.">
        <title>Gammaproteobacterial methanotrophs dominate.</title>
        <authorList>
            <person name="Rissanen A.J."/>
            <person name="Saarenheimo J."/>
            <person name="Tiirola M."/>
            <person name="Peura S."/>
            <person name="Aalto S.L."/>
            <person name="Karvinen A."/>
            <person name="Nykanen H."/>
        </authorList>
    </citation>
    <scope>NUCLEOTIDE SEQUENCE [LARGE SCALE GENOMIC DNA]</scope>
    <source>
        <strain evidence="1">AMbin10</strain>
    </source>
</reference>
<dbReference type="AlphaFoldDB" id="A0A2W4TL58"/>
<dbReference type="EMBL" id="QJPH01000193">
    <property type="protein sequence ID" value="PZN83127.1"/>
    <property type="molecule type" value="Genomic_DNA"/>
</dbReference>
<proteinExistence type="predicted"/>
<comment type="caution">
    <text evidence="1">The sequence shown here is derived from an EMBL/GenBank/DDBJ whole genome shotgun (WGS) entry which is preliminary data.</text>
</comment>
<sequence>MQPLPLLRFDTSDAGASPEAFPSWSLGTSKASIGIEECEILAGQLPRKQLRLVQAWIEIHRDELLADWELAISNENPYKIAPL</sequence>
<evidence type="ECO:0000313" key="2">
    <source>
        <dbReference type="Proteomes" id="UP000249396"/>
    </source>
</evidence>